<dbReference type="Pfam" id="PF16839">
    <property type="entry name" value="Antimicrobial25"/>
    <property type="match status" value="1"/>
</dbReference>
<dbReference type="Gene3D" id="3.30.30.110">
    <property type="entry name" value="Antibacterial factor-related peptide"/>
    <property type="match status" value="1"/>
</dbReference>
<reference evidence="3 5" key="2">
    <citation type="submission" date="2019-12" db="EMBL/GenBank/DDBJ databases">
        <title>Chromosome-level assembly of the Caenorhabditis remanei genome.</title>
        <authorList>
            <person name="Teterina A.A."/>
            <person name="Willis J.H."/>
            <person name="Phillips P.C."/>
        </authorList>
    </citation>
    <scope>NUCLEOTIDE SEQUENCE [LARGE SCALE GENOMIC DNA]</scope>
    <source>
        <strain evidence="3 5">PX506</strain>
        <tissue evidence="3">Whole organism</tissue>
    </source>
</reference>
<dbReference type="OrthoDB" id="5786696at2759"/>
<dbReference type="HOGENOM" id="CLU_172752_0_0_1"/>
<dbReference type="PANTHER" id="PTHR37971:SF1">
    <property type="entry name" value="ANTIBACTERIAL FACTOR-RELATED PEPTIDE 1-RELATED"/>
    <property type="match status" value="1"/>
</dbReference>
<evidence type="ECO:0000313" key="3">
    <source>
        <dbReference type="EMBL" id="KAF1761430.1"/>
    </source>
</evidence>
<evidence type="ECO:0000256" key="1">
    <source>
        <dbReference type="SAM" id="SignalP"/>
    </source>
</evidence>
<gene>
    <name evidence="2" type="ORF">CRE_25171</name>
    <name evidence="3" type="ORF">GCK72_009686</name>
</gene>
<dbReference type="Proteomes" id="UP000008281">
    <property type="component" value="Unassembled WGS sequence"/>
</dbReference>
<dbReference type="Proteomes" id="UP000483820">
    <property type="component" value="Chromosome III"/>
</dbReference>
<dbReference type="GO" id="GO:0098542">
    <property type="term" value="P:defense response to other organism"/>
    <property type="evidence" value="ECO:0007669"/>
    <property type="project" value="InterPro"/>
</dbReference>
<dbReference type="OMA" id="CAFGSNI"/>
<evidence type="ECO:0000313" key="5">
    <source>
        <dbReference type="Proteomes" id="UP000483820"/>
    </source>
</evidence>
<protein>
    <submittedName>
        <fullName evidence="2">Uncharacterized protein</fullName>
    </submittedName>
</protein>
<proteinExistence type="predicted"/>
<reference evidence="2" key="1">
    <citation type="submission" date="2007-07" db="EMBL/GenBank/DDBJ databases">
        <title>PCAP assembly of the Caenorhabditis remanei genome.</title>
        <authorList>
            <consortium name="The Caenorhabditis remanei Sequencing Consortium"/>
            <person name="Wilson R.K."/>
        </authorList>
    </citation>
    <scope>NUCLEOTIDE SEQUENCE [LARGE SCALE GENOMIC DNA]</scope>
    <source>
        <strain evidence="2">PB4641</strain>
    </source>
</reference>
<dbReference type="EMBL" id="WUAV01000003">
    <property type="protein sequence ID" value="KAF1761430.1"/>
    <property type="molecule type" value="Genomic_DNA"/>
</dbReference>
<evidence type="ECO:0000313" key="4">
    <source>
        <dbReference type="Proteomes" id="UP000008281"/>
    </source>
</evidence>
<feature type="chain" id="PRO_5036280830" evidence="1">
    <location>
        <begin position="22"/>
        <end position="90"/>
    </location>
</feature>
<dbReference type="RefSeq" id="XP_003113198.1">
    <property type="nucleotide sequence ID" value="XM_003113150.1"/>
</dbReference>
<accession>E3LTB3</accession>
<name>E3LTB3_CAERE</name>
<dbReference type="GeneID" id="9814546"/>
<keyword evidence="1" id="KW-0732">Signal</keyword>
<sequence>MSFIQILLVFIVFVAISGVFSQDLASCARMDTMEKVARAACIGSCTIQNCATGYCEKRNGRPTCVCSRCAFGSNIPLDKLIKGAASAVKG</sequence>
<evidence type="ECO:0000313" key="2">
    <source>
        <dbReference type="EMBL" id="EFP09452.1"/>
    </source>
</evidence>
<dbReference type="EMBL" id="DS268414">
    <property type="protein sequence ID" value="EFP09452.1"/>
    <property type="molecule type" value="Genomic_DNA"/>
</dbReference>
<dbReference type="InParanoid" id="E3LTB3"/>
<feature type="signal peptide" evidence="1">
    <location>
        <begin position="1"/>
        <end position="21"/>
    </location>
</feature>
<dbReference type="CTD" id="9814546"/>
<dbReference type="AlphaFoldDB" id="E3LTB3"/>
<keyword evidence="4" id="KW-1185">Reference proteome</keyword>
<organism evidence="4">
    <name type="scientific">Caenorhabditis remanei</name>
    <name type="common">Caenorhabditis vulgaris</name>
    <dbReference type="NCBI Taxonomy" id="31234"/>
    <lineage>
        <taxon>Eukaryota</taxon>
        <taxon>Metazoa</taxon>
        <taxon>Ecdysozoa</taxon>
        <taxon>Nematoda</taxon>
        <taxon>Chromadorea</taxon>
        <taxon>Rhabditida</taxon>
        <taxon>Rhabditina</taxon>
        <taxon>Rhabditomorpha</taxon>
        <taxon>Rhabditoidea</taxon>
        <taxon>Rhabditidae</taxon>
        <taxon>Peloderinae</taxon>
        <taxon>Caenorhabditis</taxon>
    </lineage>
</organism>
<dbReference type="PANTHER" id="PTHR37971">
    <property type="entry name" value="ANTIBACTERIAL FACTOR-RELATED PEPTIDE 1-RELATED"/>
    <property type="match status" value="1"/>
</dbReference>
<dbReference type="STRING" id="31234.E3LTB3"/>
<dbReference type="KEGG" id="crq:GCK72_009686"/>
<dbReference type="InterPro" id="IPR031770">
    <property type="entry name" value="Abf-1/2"/>
</dbReference>
<dbReference type="InterPro" id="IPR038204">
    <property type="entry name" value="Abf-1/2_sf"/>
</dbReference>